<gene>
    <name evidence="1" type="ORF">DI555_12835</name>
</gene>
<reference evidence="1 2" key="1">
    <citation type="submission" date="2017-08" db="EMBL/GenBank/DDBJ databases">
        <title>Infants hospitalized years apart are colonized by the same room-sourced microbial strains.</title>
        <authorList>
            <person name="Brooks B."/>
            <person name="Olm M.R."/>
            <person name="Firek B.A."/>
            <person name="Baker R."/>
            <person name="Thomas B.C."/>
            <person name="Morowitz M.J."/>
            <person name="Banfield J.F."/>
        </authorList>
    </citation>
    <scope>NUCLEOTIDE SEQUENCE [LARGE SCALE GENOMIC DNA]</scope>
    <source>
        <strain evidence="1">S2_005_002_R2_33</strain>
    </source>
</reference>
<evidence type="ECO:0000313" key="2">
    <source>
        <dbReference type="Proteomes" id="UP000249082"/>
    </source>
</evidence>
<organism evidence="1 2">
    <name type="scientific">Novosphingobium pentaromativorans</name>
    <dbReference type="NCBI Taxonomy" id="205844"/>
    <lineage>
        <taxon>Bacteria</taxon>
        <taxon>Pseudomonadati</taxon>
        <taxon>Pseudomonadota</taxon>
        <taxon>Alphaproteobacteria</taxon>
        <taxon>Sphingomonadales</taxon>
        <taxon>Sphingomonadaceae</taxon>
        <taxon>Novosphingobium</taxon>
    </lineage>
</organism>
<evidence type="ECO:0000313" key="1">
    <source>
        <dbReference type="EMBL" id="PZQ54311.1"/>
    </source>
</evidence>
<name>A0A2W5NLI3_9SPHN</name>
<dbReference type="EMBL" id="QFPX01000009">
    <property type="protein sequence ID" value="PZQ54311.1"/>
    <property type="molecule type" value="Genomic_DNA"/>
</dbReference>
<dbReference type="Proteomes" id="UP000249082">
    <property type="component" value="Unassembled WGS sequence"/>
</dbReference>
<dbReference type="AlphaFoldDB" id="A0A2W5NLI3"/>
<accession>A0A2W5NLI3</accession>
<sequence>MIDTRLSLMEAISFRRTVNARYNGGIIKLAPHLMFERHGDLFVSALNLTKAWRSPEERRLGQFKLAGLEVTELLEEVFEPLPGFEAAAPREDDTLLLTV</sequence>
<proteinExistence type="predicted"/>
<comment type="caution">
    <text evidence="1">The sequence shown here is derived from an EMBL/GenBank/DDBJ whole genome shotgun (WGS) entry which is preliminary data.</text>
</comment>
<evidence type="ECO:0008006" key="3">
    <source>
        <dbReference type="Google" id="ProtNLM"/>
    </source>
</evidence>
<protein>
    <recommendedName>
        <fullName evidence="3">WYL domain-containing protein</fullName>
    </recommendedName>
</protein>